<dbReference type="Proteomes" id="UP000199623">
    <property type="component" value="Unassembled WGS sequence"/>
</dbReference>
<dbReference type="Pfam" id="PF00501">
    <property type="entry name" value="AMP-binding"/>
    <property type="match status" value="1"/>
</dbReference>
<dbReference type="STRING" id="200378.SAMN05216553_1054"/>
<evidence type="ECO:0000256" key="2">
    <source>
        <dbReference type="ARBA" id="ARBA00022840"/>
    </source>
</evidence>
<feature type="domain" description="AMP-dependent synthetase/ligase" evidence="3">
    <location>
        <begin position="25"/>
        <end position="423"/>
    </location>
</feature>
<dbReference type="SUPFAM" id="SSF56801">
    <property type="entry name" value="Acetyl-CoA synthetase-like"/>
    <property type="match status" value="1"/>
</dbReference>
<dbReference type="InterPro" id="IPR020845">
    <property type="entry name" value="AMP-binding_CS"/>
</dbReference>
<keyword evidence="5" id="KW-1185">Reference proteome</keyword>
<protein>
    <submittedName>
        <fullName evidence="4">Long-chain acyl-CoA synthetase</fullName>
    </submittedName>
</protein>
<dbReference type="GO" id="GO:0004467">
    <property type="term" value="F:long-chain fatty acid-CoA ligase activity"/>
    <property type="evidence" value="ECO:0007669"/>
    <property type="project" value="TreeGrafter"/>
</dbReference>
<sequence>MREVATAPLPTEQATGGLAEFVHLNAQRSPASVAFRRKTRAGWTPVTAREFRDEVVRVARGLVASGVRPGDRVVILSSTRYEWTLFDFALWAARAISVPVYVTSSEEQVDWIVADSGASAAIVETEQHERLTRGAFAKAGRDAPVWRIEDAAGELAKTGSAVPAQDVLANRAATENSEVATIIYTSGTTGRPKGCVLTHSNFLAEARHTVEMLQPLFKADGAEAASTLLFLPLAHVVGRMLQIGAVSAGVTLGHTSHVRDAVADLATFRPTFVLAVPYVLEKIYHGARQKAHGSGKGKVFDAAEDTAVAHSSSASPGPLLRARHAVFDRLVYRRLREVLGGRCRYVLSGGAALSPRLVHFFHSAGITVLEGYGLTETTSTATLNTPDAFRPGTAGRPLPGMSIRISEAGEVLIKGPTVFQGYWNNEEATRESFADGWFTTGDLGRVDDGGYLVITGRSKDILVTSGGKNVSPGIMEDRVNSHPLVGNAVVVGDGRRYVAALLTVDPQQFELWKRNRGKPAEATVADLRDDPDLRADLQEAVDLGNAAVSQAESIRRFRVLSAEFTAENGYLTPSLKIKRGVVVEAFADEVEACYSEQVPSR</sequence>
<accession>A0A1G7QYK5</accession>
<evidence type="ECO:0000313" key="4">
    <source>
        <dbReference type="EMBL" id="SDG03593.1"/>
    </source>
</evidence>
<evidence type="ECO:0000313" key="5">
    <source>
        <dbReference type="Proteomes" id="UP000199623"/>
    </source>
</evidence>
<evidence type="ECO:0000259" key="3">
    <source>
        <dbReference type="Pfam" id="PF00501"/>
    </source>
</evidence>
<keyword evidence="1" id="KW-0547">Nucleotide-binding</keyword>
<dbReference type="Gene3D" id="3.40.50.12780">
    <property type="entry name" value="N-terminal domain of ligase-like"/>
    <property type="match status" value="1"/>
</dbReference>
<dbReference type="GO" id="GO:0016020">
    <property type="term" value="C:membrane"/>
    <property type="evidence" value="ECO:0007669"/>
    <property type="project" value="TreeGrafter"/>
</dbReference>
<dbReference type="InterPro" id="IPR042099">
    <property type="entry name" value="ANL_N_sf"/>
</dbReference>
<gene>
    <name evidence="4" type="ORF">SAMN05216553_1054</name>
</gene>
<keyword evidence="2" id="KW-0067">ATP-binding</keyword>
<dbReference type="EMBL" id="FNCC01000005">
    <property type="protein sequence ID" value="SDG03593.1"/>
    <property type="molecule type" value="Genomic_DNA"/>
</dbReference>
<dbReference type="PANTHER" id="PTHR43272">
    <property type="entry name" value="LONG-CHAIN-FATTY-ACID--COA LIGASE"/>
    <property type="match status" value="1"/>
</dbReference>
<dbReference type="InterPro" id="IPR000873">
    <property type="entry name" value="AMP-dep_synth/lig_dom"/>
</dbReference>
<dbReference type="CDD" id="cd05907">
    <property type="entry name" value="VL_LC_FACS_like"/>
    <property type="match status" value="1"/>
</dbReference>
<dbReference type="GO" id="GO:0005524">
    <property type="term" value="F:ATP binding"/>
    <property type="evidence" value="ECO:0007669"/>
    <property type="project" value="UniProtKB-KW"/>
</dbReference>
<name>A0A1G7QYK5_9PSEU</name>
<dbReference type="AlphaFoldDB" id="A0A1G7QYK5"/>
<organism evidence="4 5">
    <name type="scientific">Lentzea fradiae</name>
    <dbReference type="NCBI Taxonomy" id="200378"/>
    <lineage>
        <taxon>Bacteria</taxon>
        <taxon>Bacillati</taxon>
        <taxon>Actinomycetota</taxon>
        <taxon>Actinomycetes</taxon>
        <taxon>Pseudonocardiales</taxon>
        <taxon>Pseudonocardiaceae</taxon>
        <taxon>Lentzea</taxon>
    </lineage>
</organism>
<reference evidence="5" key="1">
    <citation type="submission" date="2016-10" db="EMBL/GenBank/DDBJ databases">
        <authorList>
            <person name="Varghese N."/>
            <person name="Submissions S."/>
        </authorList>
    </citation>
    <scope>NUCLEOTIDE SEQUENCE [LARGE SCALE GENOMIC DNA]</scope>
    <source>
        <strain evidence="5">CGMCC 4.3506</strain>
    </source>
</reference>
<dbReference type="Pfam" id="PF23562">
    <property type="entry name" value="AMP-binding_C_3"/>
    <property type="match status" value="1"/>
</dbReference>
<dbReference type="OrthoDB" id="9803968at2"/>
<proteinExistence type="predicted"/>
<evidence type="ECO:0000256" key="1">
    <source>
        <dbReference type="ARBA" id="ARBA00022741"/>
    </source>
</evidence>
<dbReference type="RefSeq" id="WP_090048634.1">
    <property type="nucleotide sequence ID" value="NZ_FNCC01000005.1"/>
</dbReference>
<dbReference type="PANTHER" id="PTHR43272:SF33">
    <property type="entry name" value="AMP-BINDING DOMAIN-CONTAINING PROTEIN-RELATED"/>
    <property type="match status" value="1"/>
</dbReference>
<dbReference type="PROSITE" id="PS00455">
    <property type="entry name" value="AMP_BINDING"/>
    <property type="match status" value="1"/>
</dbReference>